<keyword evidence="9" id="KW-1185">Reference proteome</keyword>
<feature type="domain" description="Major facilitator superfamily (MFS) profile" evidence="7">
    <location>
        <begin position="21"/>
        <end position="412"/>
    </location>
</feature>
<evidence type="ECO:0000256" key="2">
    <source>
        <dbReference type="ARBA" id="ARBA00022475"/>
    </source>
</evidence>
<feature type="transmembrane region" description="Helical" evidence="6">
    <location>
        <begin position="146"/>
        <end position="170"/>
    </location>
</feature>
<dbReference type="GO" id="GO:0005886">
    <property type="term" value="C:plasma membrane"/>
    <property type="evidence" value="ECO:0007669"/>
    <property type="project" value="UniProtKB-SubCell"/>
</dbReference>
<keyword evidence="2" id="KW-1003">Cell membrane</keyword>
<dbReference type="EMBL" id="SGXC01000002">
    <property type="protein sequence ID" value="RZS81645.1"/>
    <property type="molecule type" value="Genomic_DNA"/>
</dbReference>
<dbReference type="Gene3D" id="1.20.1250.20">
    <property type="entry name" value="MFS general substrate transporter like domains"/>
    <property type="match status" value="1"/>
</dbReference>
<organism evidence="8 9">
    <name type="scientific">Pigmentiphaga kullae</name>
    <dbReference type="NCBI Taxonomy" id="151784"/>
    <lineage>
        <taxon>Bacteria</taxon>
        <taxon>Pseudomonadati</taxon>
        <taxon>Pseudomonadota</taxon>
        <taxon>Betaproteobacteria</taxon>
        <taxon>Burkholderiales</taxon>
        <taxon>Alcaligenaceae</taxon>
        <taxon>Pigmentiphaga</taxon>
    </lineage>
</organism>
<feature type="transmembrane region" description="Helical" evidence="6">
    <location>
        <begin position="117"/>
        <end position="134"/>
    </location>
</feature>
<dbReference type="Proteomes" id="UP000292445">
    <property type="component" value="Unassembled WGS sequence"/>
</dbReference>
<evidence type="ECO:0000259" key="7">
    <source>
        <dbReference type="PROSITE" id="PS50850"/>
    </source>
</evidence>
<feature type="transmembrane region" description="Helical" evidence="6">
    <location>
        <begin position="92"/>
        <end position="111"/>
    </location>
</feature>
<feature type="transmembrane region" description="Helical" evidence="6">
    <location>
        <begin position="387"/>
        <end position="408"/>
    </location>
</feature>
<dbReference type="InterPro" id="IPR036259">
    <property type="entry name" value="MFS_trans_sf"/>
</dbReference>
<sequence>MPMSSDNDTRPPQIGGRQSLLIFACFAAAYFFSYGLRSVNAALAPFITQDLSLSKSQLGWLSSAFFVSLAAMQAPLGVWLDRYGARRVEACLLAVAALGSFVMVWAGSFAVTSAGRILIGAGVAASLMAPFSYFRRCYPVERQAQLGLWLLVAGTGGAVFFTSPAAALAGHFGWRSVHLLSGLSLAVVAVLLWRVVPDHDVSVLGSGRPGAAQVSLWGLLRHPEILRVMPLSAIGQGGIIALQTLWAGPWMTDVLGMSPAGSASMLLVMMLVMTLGYVVMGFASPPLQRRFGLLNVALAGYLCCFAVIFLLAFAGGPLAALLWLAMAAGVAPIMLMQPYLSTQFPREAAGRLVTLYNMFVFVGAFVIQWGIGVVVDGLTQAGLGRGAAFAVTFAGLGVLQMASLGWFVRGRRAD</sequence>
<keyword evidence="4 6" id="KW-1133">Transmembrane helix</keyword>
<feature type="transmembrane region" description="Helical" evidence="6">
    <location>
        <begin position="20"/>
        <end position="39"/>
    </location>
</feature>
<dbReference type="InterPro" id="IPR020846">
    <property type="entry name" value="MFS_dom"/>
</dbReference>
<feature type="transmembrane region" description="Helical" evidence="6">
    <location>
        <begin position="292"/>
        <end position="314"/>
    </location>
</feature>
<dbReference type="InterPro" id="IPR050189">
    <property type="entry name" value="MFS_Efflux_Transporters"/>
</dbReference>
<feature type="transmembrane region" description="Helical" evidence="6">
    <location>
        <begin position="352"/>
        <end position="375"/>
    </location>
</feature>
<dbReference type="AlphaFoldDB" id="A0A4Q7NF47"/>
<feature type="transmembrane region" description="Helical" evidence="6">
    <location>
        <begin position="260"/>
        <end position="280"/>
    </location>
</feature>
<dbReference type="PROSITE" id="PS50850">
    <property type="entry name" value="MFS"/>
    <property type="match status" value="1"/>
</dbReference>
<name>A0A4Q7NF47_9BURK</name>
<dbReference type="PANTHER" id="PTHR43124">
    <property type="entry name" value="PURINE EFFLUX PUMP PBUE"/>
    <property type="match status" value="1"/>
</dbReference>
<dbReference type="PANTHER" id="PTHR43124:SF3">
    <property type="entry name" value="CHLORAMPHENICOL EFFLUX PUMP RV0191"/>
    <property type="match status" value="1"/>
</dbReference>
<accession>A0A4Q7NF47</accession>
<evidence type="ECO:0000256" key="6">
    <source>
        <dbReference type="SAM" id="Phobius"/>
    </source>
</evidence>
<proteinExistence type="predicted"/>
<gene>
    <name evidence="8" type="ORF">EV675_4272</name>
</gene>
<feature type="transmembrane region" description="Helical" evidence="6">
    <location>
        <begin position="320"/>
        <end position="340"/>
    </location>
</feature>
<protein>
    <submittedName>
        <fullName evidence="8">Putative MFS family arabinose efflux permease</fullName>
    </submittedName>
</protein>
<feature type="transmembrane region" description="Helical" evidence="6">
    <location>
        <begin position="176"/>
        <end position="196"/>
    </location>
</feature>
<keyword evidence="3 6" id="KW-0812">Transmembrane</keyword>
<dbReference type="Pfam" id="PF07690">
    <property type="entry name" value="MFS_1"/>
    <property type="match status" value="1"/>
</dbReference>
<evidence type="ECO:0000313" key="9">
    <source>
        <dbReference type="Proteomes" id="UP000292445"/>
    </source>
</evidence>
<comment type="subcellular location">
    <subcellularLocation>
        <location evidence="1">Cell membrane</location>
        <topology evidence="1">Multi-pass membrane protein</topology>
    </subcellularLocation>
</comment>
<keyword evidence="5 6" id="KW-0472">Membrane</keyword>
<dbReference type="GO" id="GO:0022857">
    <property type="term" value="F:transmembrane transporter activity"/>
    <property type="evidence" value="ECO:0007669"/>
    <property type="project" value="InterPro"/>
</dbReference>
<evidence type="ECO:0000256" key="5">
    <source>
        <dbReference type="ARBA" id="ARBA00023136"/>
    </source>
</evidence>
<reference evidence="8 9" key="1">
    <citation type="submission" date="2019-02" db="EMBL/GenBank/DDBJ databases">
        <title>Genomic Encyclopedia of Type Strains, Phase IV (KMG-IV): sequencing the most valuable type-strain genomes for metagenomic binning, comparative biology and taxonomic classification.</title>
        <authorList>
            <person name="Goeker M."/>
        </authorList>
    </citation>
    <scope>NUCLEOTIDE SEQUENCE [LARGE SCALE GENOMIC DNA]</scope>
    <source>
        <strain evidence="8 9">K24</strain>
    </source>
</reference>
<feature type="transmembrane region" description="Helical" evidence="6">
    <location>
        <begin position="59"/>
        <end position="80"/>
    </location>
</feature>
<dbReference type="InterPro" id="IPR011701">
    <property type="entry name" value="MFS"/>
</dbReference>
<evidence type="ECO:0000256" key="4">
    <source>
        <dbReference type="ARBA" id="ARBA00022989"/>
    </source>
</evidence>
<feature type="transmembrane region" description="Helical" evidence="6">
    <location>
        <begin position="228"/>
        <end position="248"/>
    </location>
</feature>
<comment type="caution">
    <text evidence="8">The sequence shown here is derived from an EMBL/GenBank/DDBJ whole genome shotgun (WGS) entry which is preliminary data.</text>
</comment>
<dbReference type="SUPFAM" id="SSF103473">
    <property type="entry name" value="MFS general substrate transporter"/>
    <property type="match status" value="1"/>
</dbReference>
<evidence type="ECO:0000256" key="1">
    <source>
        <dbReference type="ARBA" id="ARBA00004651"/>
    </source>
</evidence>
<evidence type="ECO:0000256" key="3">
    <source>
        <dbReference type="ARBA" id="ARBA00022692"/>
    </source>
</evidence>
<evidence type="ECO:0000313" key="8">
    <source>
        <dbReference type="EMBL" id="RZS81645.1"/>
    </source>
</evidence>